<keyword evidence="1" id="KW-0812">Transmembrane</keyword>
<keyword evidence="3" id="KW-1185">Reference proteome</keyword>
<keyword evidence="1" id="KW-1133">Transmembrane helix</keyword>
<feature type="transmembrane region" description="Helical" evidence="1">
    <location>
        <begin position="64"/>
        <end position="85"/>
    </location>
</feature>
<evidence type="ECO:0000256" key="1">
    <source>
        <dbReference type="SAM" id="Phobius"/>
    </source>
</evidence>
<organism evidence="2 3">
    <name type="scientific">Paracoccus amoyensis</name>
    <dbReference type="NCBI Taxonomy" id="2760093"/>
    <lineage>
        <taxon>Bacteria</taxon>
        <taxon>Pseudomonadati</taxon>
        <taxon>Pseudomonadota</taxon>
        <taxon>Alphaproteobacteria</taxon>
        <taxon>Rhodobacterales</taxon>
        <taxon>Paracoccaceae</taxon>
        <taxon>Paracoccus</taxon>
    </lineage>
</organism>
<evidence type="ECO:0000313" key="3">
    <source>
        <dbReference type="Proteomes" id="UP000608594"/>
    </source>
</evidence>
<keyword evidence="1" id="KW-0472">Membrane</keyword>
<name>A0A926GK23_9RHOB</name>
<gene>
    <name evidence="2" type="ORF">H4P12_01695</name>
</gene>
<feature type="transmembrane region" description="Helical" evidence="1">
    <location>
        <begin position="12"/>
        <end position="44"/>
    </location>
</feature>
<sequence length="105" mass="10851">MNADKSRNIENAIARILIWNTAIAGIIATIVICSFTGFAIAGILKGDSEAVQKNIPTELSNWGGVIIGFYFGSALTQAGALISAIKGSGKTITDEGQSNSNPPIA</sequence>
<dbReference type="RefSeq" id="WP_187791852.1">
    <property type="nucleotide sequence ID" value="NZ_JACOQL010000001.1"/>
</dbReference>
<dbReference type="Proteomes" id="UP000608594">
    <property type="component" value="Unassembled WGS sequence"/>
</dbReference>
<dbReference type="AlphaFoldDB" id="A0A926GK23"/>
<proteinExistence type="predicted"/>
<evidence type="ECO:0000313" key="2">
    <source>
        <dbReference type="EMBL" id="MBC9245450.1"/>
    </source>
</evidence>
<comment type="caution">
    <text evidence="2">The sequence shown here is derived from an EMBL/GenBank/DDBJ whole genome shotgun (WGS) entry which is preliminary data.</text>
</comment>
<protein>
    <submittedName>
        <fullName evidence="2">Uncharacterized protein</fullName>
    </submittedName>
</protein>
<accession>A0A926GK23</accession>
<dbReference type="EMBL" id="JACOQL010000001">
    <property type="protein sequence ID" value="MBC9245450.1"/>
    <property type="molecule type" value="Genomic_DNA"/>
</dbReference>
<reference evidence="2" key="1">
    <citation type="submission" date="2020-08" db="EMBL/GenBank/DDBJ databases">
        <title>Paracoccus amoyensis sp. nov., isolated from the surface seawater at coast of Xiamen, Fujian.</title>
        <authorList>
            <person name="Lyu L."/>
        </authorList>
    </citation>
    <scope>NUCLEOTIDE SEQUENCE</scope>
    <source>
        <strain evidence="2">11-3</strain>
    </source>
</reference>